<protein>
    <submittedName>
        <fullName evidence="2">Uncharacterized protein</fullName>
    </submittedName>
</protein>
<name>A0A2T7P0U0_POMCA</name>
<evidence type="ECO:0000256" key="1">
    <source>
        <dbReference type="SAM" id="MobiDB-lite"/>
    </source>
</evidence>
<organism evidence="2 3">
    <name type="scientific">Pomacea canaliculata</name>
    <name type="common">Golden apple snail</name>
    <dbReference type="NCBI Taxonomy" id="400727"/>
    <lineage>
        <taxon>Eukaryota</taxon>
        <taxon>Metazoa</taxon>
        <taxon>Spiralia</taxon>
        <taxon>Lophotrochozoa</taxon>
        <taxon>Mollusca</taxon>
        <taxon>Gastropoda</taxon>
        <taxon>Caenogastropoda</taxon>
        <taxon>Architaenioglossa</taxon>
        <taxon>Ampullarioidea</taxon>
        <taxon>Ampullariidae</taxon>
        <taxon>Pomacea</taxon>
    </lineage>
</organism>
<evidence type="ECO:0000313" key="2">
    <source>
        <dbReference type="EMBL" id="PVD27016.1"/>
    </source>
</evidence>
<feature type="region of interest" description="Disordered" evidence="1">
    <location>
        <begin position="1"/>
        <end position="88"/>
    </location>
</feature>
<dbReference type="EMBL" id="PZQS01000007">
    <property type="protein sequence ID" value="PVD27016.1"/>
    <property type="molecule type" value="Genomic_DNA"/>
</dbReference>
<keyword evidence="3" id="KW-1185">Reference proteome</keyword>
<sequence length="133" mass="14489">MNTADSSEASGAEVDTSKSEDEMLAVPIATSDVGSSDAARGSIRDVQMADAFDGHDTLDVATQEQEPDQPRRRPLPRPRTGGRSRTAPAWQRSGDYVYILVKANNGLLTYTIMEDKGRCQSSSARQRRAESQN</sequence>
<reference evidence="2 3" key="1">
    <citation type="submission" date="2018-04" db="EMBL/GenBank/DDBJ databases">
        <title>The genome of golden apple snail Pomacea canaliculata provides insight into stress tolerance and invasive adaptation.</title>
        <authorList>
            <person name="Liu C."/>
            <person name="Liu B."/>
            <person name="Ren Y."/>
            <person name="Zhang Y."/>
            <person name="Wang H."/>
            <person name="Li S."/>
            <person name="Jiang F."/>
            <person name="Yin L."/>
            <person name="Zhang G."/>
            <person name="Qian W."/>
            <person name="Fan W."/>
        </authorList>
    </citation>
    <scope>NUCLEOTIDE SEQUENCE [LARGE SCALE GENOMIC DNA]</scope>
    <source>
        <strain evidence="2">SZHN2017</strain>
        <tissue evidence="2">Muscle</tissue>
    </source>
</reference>
<gene>
    <name evidence="2" type="ORF">C0Q70_12166</name>
</gene>
<accession>A0A2T7P0U0</accession>
<dbReference type="AlphaFoldDB" id="A0A2T7P0U0"/>
<evidence type="ECO:0000313" key="3">
    <source>
        <dbReference type="Proteomes" id="UP000245119"/>
    </source>
</evidence>
<dbReference type="Proteomes" id="UP000245119">
    <property type="component" value="Linkage Group LG7"/>
</dbReference>
<comment type="caution">
    <text evidence="2">The sequence shown here is derived from an EMBL/GenBank/DDBJ whole genome shotgun (WGS) entry which is preliminary data.</text>
</comment>
<feature type="compositionally biased region" description="Basic residues" evidence="1">
    <location>
        <begin position="72"/>
        <end position="82"/>
    </location>
</feature>
<proteinExistence type="predicted"/>